<evidence type="ECO:0000256" key="7">
    <source>
        <dbReference type="ARBA" id="ARBA00022679"/>
    </source>
</evidence>
<dbReference type="Gene3D" id="3.30.565.10">
    <property type="entry name" value="Histidine kinase-like ATPase, C-terminal domain"/>
    <property type="match status" value="1"/>
</dbReference>
<keyword evidence="10" id="KW-0675">Receptor</keyword>
<dbReference type="AlphaFoldDB" id="A0A3N1KZP8"/>
<accession>A0A3N1KZP8</accession>
<evidence type="ECO:0000256" key="3">
    <source>
        <dbReference type="ARBA" id="ARBA00012438"/>
    </source>
</evidence>
<dbReference type="PROSITE" id="PS50109">
    <property type="entry name" value="HIS_KIN"/>
    <property type="match status" value="1"/>
</dbReference>
<keyword evidence="9" id="KW-0157">Chromophore</keyword>
<evidence type="ECO:0000313" key="14">
    <source>
        <dbReference type="Proteomes" id="UP000278222"/>
    </source>
</evidence>
<dbReference type="InterPro" id="IPR036097">
    <property type="entry name" value="HisK_dim/P_sf"/>
</dbReference>
<dbReference type="GO" id="GO:0000156">
    <property type="term" value="F:phosphorelay response regulator activity"/>
    <property type="evidence" value="ECO:0007669"/>
    <property type="project" value="TreeGrafter"/>
</dbReference>
<dbReference type="SUPFAM" id="SSF55781">
    <property type="entry name" value="GAF domain-like"/>
    <property type="match status" value="2"/>
</dbReference>
<organism evidence="13 14">
    <name type="scientific">Stella humosa</name>
    <dbReference type="NCBI Taxonomy" id="94"/>
    <lineage>
        <taxon>Bacteria</taxon>
        <taxon>Pseudomonadati</taxon>
        <taxon>Pseudomonadota</taxon>
        <taxon>Alphaproteobacteria</taxon>
        <taxon>Rhodospirillales</taxon>
        <taxon>Stellaceae</taxon>
        <taxon>Stella</taxon>
    </lineage>
</organism>
<dbReference type="GO" id="GO:0009584">
    <property type="term" value="P:detection of visible light"/>
    <property type="evidence" value="ECO:0007669"/>
    <property type="project" value="InterPro"/>
</dbReference>
<comment type="caution">
    <text evidence="13">The sequence shown here is derived from an EMBL/GenBank/DDBJ whole genome shotgun (WGS) entry which is preliminary data.</text>
</comment>
<dbReference type="Pfam" id="PF08446">
    <property type="entry name" value="PAS_2"/>
    <property type="match status" value="1"/>
</dbReference>
<dbReference type="SMART" id="SM00388">
    <property type="entry name" value="HisKA"/>
    <property type="match status" value="1"/>
</dbReference>
<dbReference type="InterPro" id="IPR050351">
    <property type="entry name" value="BphY/WalK/GraS-like"/>
</dbReference>
<gene>
    <name evidence="13" type="ORF">EDC65_4447</name>
</gene>
<dbReference type="PROSITE" id="PS50046">
    <property type="entry name" value="PHYTOCHROME_2"/>
    <property type="match status" value="1"/>
</dbReference>
<dbReference type="Gene3D" id="1.10.287.130">
    <property type="match status" value="1"/>
</dbReference>
<dbReference type="GO" id="GO:0000155">
    <property type="term" value="F:phosphorelay sensor kinase activity"/>
    <property type="evidence" value="ECO:0007669"/>
    <property type="project" value="InterPro"/>
</dbReference>
<dbReference type="EC" id="2.7.13.3" evidence="3"/>
<dbReference type="GO" id="GO:0030295">
    <property type="term" value="F:protein kinase activator activity"/>
    <property type="evidence" value="ECO:0007669"/>
    <property type="project" value="TreeGrafter"/>
</dbReference>
<evidence type="ECO:0000256" key="2">
    <source>
        <dbReference type="ARBA" id="ARBA00006402"/>
    </source>
</evidence>
<dbReference type="SMART" id="SM00387">
    <property type="entry name" value="HATPase_c"/>
    <property type="match status" value="1"/>
</dbReference>
<dbReference type="InterPro" id="IPR043150">
    <property type="entry name" value="Phytochrome_PHY_sf"/>
</dbReference>
<dbReference type="FunFam" id="3.30.565.10:FF:000006">
    <property type="entry name" value="Sensor histidine kinase WalK"/>
    <property type="match status" value="1"/>
</dbReference>
<protein>
    <recommendedName>
        <fullName evidence="3">histidine kinase</fullName>
        <ecNumber evidence="3">2.7.13.3</ecNumber>
    </recommendedName>
</protein>
<dbReference type="GO" id="GO:0006355">
    <property type="term" value="P:regulation of DNA-templated transcription"/>
    <property type="evidence" value="ECO:0007669"/>
    <property type="project" value="InterPro"/>
</dbReference>
<dbReference type="InterPro" id="IPR029016">
    <property type="entry name" value="GAF-like_dom_sf"/>
</dbReference>
<evidence type="ECO:0000256" key="10">
    <source>
        <dbReference type="ARBA" id="ARBA00023170"/>
    </source>
</evidence>
<dbReference type="InterPro" id="IPR005467">
    <property type="entry name" value="His_kinase_dom"/>
</dbReference>
<dbReference type="CDD" id="cd00082">
    <property type="entry name" value="HisKA"/>
    <property type="match status" value="1"/>
</dbReference>
<evidence type="ECO:0000259" key="11">
    <source>
        <dbReference type="PROSITE" id="PS50046"/>
    </source>
</evidence>
<feature type="domain" description="Phytochrome chromophore attachment site" evidence="11">
    <location>
        <begin position="125"/>
        <end position="283"/>
    </location>
</feature>
<dbReference type="InterPro" id="IPR036890">
    <property type="entry name" value="HATPase_C_sf"/>
</dbReference>
<keyword evidence="7" id="KW-0808">Transferase</keyword>
<evidence type="ECO:0000256" key="1">
    <source>
        <dbReference type="ARBA" id="ARBA00000085"/>
    </source>
</evidence>
<reference evidence="13 14" key="1">
    <citation type="submission" date="2018-11" db="EMBL/GenBank/DDBJ databases">
        <title>Genomic Encyclopedia of Type Strains, Phase IV (KMG-IV): sequencing the most valuable type-strain genomes for metagenomic binning, comparative biology and taxonomic classification.</title>
        <authorList>
            <person name="Goeker M."/>
        </authorList>
    </citation>
    <scope>NUCLEOTIDE SEQUENCE [LARGE SCALE GENOMIC DNA]</scope>
    <source>
        <strain evidence="13 14">DSM 5900</strain>
    </source>
</reference>
<dbReference type="SUPFAM" id="SSF55785">
    <property type="entry name" value="PYP-like sensor domain (PAS domain)"/>
    <property type="match status" value="1"/>
</dbReference>
<dbReference type="InterPro" id="IPR003018">
    <property type="entry name" value="GAF"/>
</dbReference>
<evidence type="ECO:0000256" key="9">
    <source>
        <dbReference type="ARBA" id="ARBA00022991"/>
    </source>
</evidence>
<keyword evidence="5" id="KW-0597">Phosphoprotein</keyword>
<dbReference type="InterPro" id="IPR013515">
    <property type="entry name" value="Phytochrome_cen-reg"/>
</dbReference>
<dbReference type="InterPro" id="IPR016132">
    <property type="entry name" value="Phyto_chromo_attachment"/>
</dbReference>
<dbReference type="InterPro" id="IPR003661">
    <property type="entry name" value="HisK_dim/P_dom"/>
</dbReference>
<keyword evidence="8 13" id="KW-0418">Kinase</keyword>
<proteinExistence type="inferred from homology"/>
<dbReference type="EMBL" id="RJKX01000016">
    <property type="protein sequence ID" value="ROP83798.1"/>
    <property type="molecule type" value="Genomic_DNA"/>
</dbReference>
<dbReference type="InterPro" id="IPR035965">
    <property type="entry name" value="PAS-like_dom_sf"/>
</dbReference>
<dbReference type="Pfam" id="PF01590">
    <property type="entry name" value="GAF"/>
    <property type="match status" value="1"/>
</dbReference>
<dbReference type="Gene3D" id="3.30.450.270">
    <property type="match status" value="1"/>
</dbReference>
<evidence type="ECO:0000259" key="12">
    <source>
        <dbReference type="PROSITE" id="PS50109"/>
    </source>
</evidence>
<dbReference type="Gene3D" id="3.30.450.20">
    <property type="entry name" value="PAS domain"/>
    <property type="match status" value="1"/>
</dbReference>
<evidence type="ECO:0000256" key="5">
    <source>
        <dbReference type="ARBA" id="ARBA00022553"/>
    </source>
</evidence>
<dbReference type="SUPFAM" id="SSF55874">
    <property type="entry name" value="ATPase domain of HSP90 chaperone/DNA topoisomerase II/histidine kinase"/>
    <property type="match status" value="1"/>
</dbReference>
<name>A0A3N1KZP8_9PROT</name>
<comment type="similarity">
    <text evidence="2">In the N-terminal section; belongs to the phytochrome family.</text>
</comment>
<dbReference type="Proteomes" id="UP000278222">
    <property type="component" value="Unassembled WGS sequence"/>
</dbReference>
<dbReference type="PANTHER" id="PTHR42878">
    <property type="entry name" value="TWO-COMPONENT HISTIDINE KINASE"/>
    <property type="match status" value="1"/>
</dbReference>
<comment type="catalytic activity">
    <reaction evidence="1">
        <text>ATP + protein L-histidine = ADP + protein N-phospho-L-histidine.</text>
        <dbReference type="EC" id="2.7.13.3"/>
    </reaction>
</comment>
<dbReference type="SUPFAM" id="SSF47384">
    <property type="entry name" value="Homodimeric domain of signal transducing histidine kinase"/>
    <property type="match status" value="1"/>
</dbReference>
<dbReference type="PANTHER" id="PTHR42878:SF15">
    <property type="entry name" value="BACTERIOPHYTOCHROME"/>
    <property type="match status" value="1"/>
</dbReference>
<evidence type="ECO:0000256" key="8">
    <source>
        <dbReference type="ARBA" id="ARBA00022777"/>
    </source>
</evidence>
<evidence type="ECO:0000313" key="13">
    <source>
        <dbReference type="EMBL" id="ROP83798.1"/>
    </source>
</evidence>
<dbReference type="Pfam" id="PF00360">
    <property type="entry name" value="PHY"/>
    <property type="match status" value="1"/>
</dbReference>
<keyword evidence="14" id="KW-1185">Reference proteome</keyword>
<dbReference type="Pfam" id="PF02518">
    <property type="entry name" value="HATPase_c"/>
    <property type="match status" value="1"/>
</dbReference>
<dbReference type="Gene3D" id="3.30.450.40">
    <property type="match status" value="1"/>
</dbReference>
<dbReference type="InterPro" id="IPR001294">
    <property type="entry name" value="Phytochrome"/>
</dbReference>
<keyword evidence="6" id="KW-0716">Sensory transduction</keyword>
<dbReference type="InterPro" id="IPR003594">
    <property type="entry name" value="HATPase_dom"/>
</dbReference>
<dbReference type="InterPro" id="IPR013654">
    <property type="entry name" value="PAS_2"/>
</dbReference>
<dbReference type="PRINTS" id="PR01033">
    <property type="entry name" value="PHYTOCHROME"/>
</dbReference>
<dbReference type="SMART" id="SM00065">
    <property type="entry name" value="GAF"/>
    <property type="match status" value="1"/>
</dbReference>
<feature type="domain" description="Histidine kinase" evidence="12">
    <location>
        <begin position="506"/>
        <end position="719"/>
    </location>
</feature>
<dbReference type="RefSeq" id="WP_123693641.1">
    <property type="nucleotide sequence ID" value="NZ_AP019700.1"/>
</dbReference>
<dbReference type="GO" id="GO:0007234">
    <property type="term" value="P:osmosensory signaling via phosphorelay pathway"/>
    <property type="evidence" value="ECO:0007669"/>
    <property type="project" value="TreeGrafter"/>
</dbReference>
<sequence>MTDDLDFCAREPIRIPGSIQPHGCILVVDPDDGRVLQASANAASFLGIPSEDWPAAVAALLAEDDMAEGHRPWTVAGQAFQVAVHRTAQGAIVEFEEAGGGPALSLDALHPRLRRFIDRIDPMVEIAEIAAATAVEVRALTGFNRVLVYRFDDDLHGTVVAEDGDGVLPSYLDLRFPASDIPAQARQLYLTNRLRIIPDAGYQPVPIEPAASPLDGAPLDLGACGLRSVSPVHLEYMRNMGTGASMSLSLVVDGRLWGLVSCHHADPRRIAPPIRAACDFLGRIVSHQIGARERSRMATRRIALKRIESGLLVELARAPSLPGGLFANAADWMRLTGAAGAAVLFEGEVVAAGQAPPADTIRRLAAWIRQEGRGPVFVTDQSGHDLVEMEPHAGTAAGIVAVSISGIHDDAMFWFRPEVVRTVQWAGDRRKAEPGSDGRIHPRHSFDQWRELLRGRALPWSEAEIESARDVRNAIVDFVLRRAEERAALTEELQRTNKELESFSYSVSHDLRAPFRHIVGYAELLRQKEAGLDEKSRHYIGSIVDSALSAGRLVDDLLRFSHLGRASLSMTRVDMTKLAAEVRRAVEHDEPGRAIEWRIGRLPPAWGDAGLLRQALLNLVGNAAKYSRARDPAVIEIDGRELGNEVEYSVRDNGVGFDMAYVGKLFGVFQRLHRAEEFEGTGIGLALAKRIVDRHGGRIDAEGTLDRGATFRFALPARGKEDGVGGP</sequence>
<evidence type="ECO:0000256" key="6">
    <source>
        <dbReference type="ARBA" id="ARBA00022606"/>
    </source>
</evidence>
<keyword evidence="4" id="KW-0600">Photoreceptor protein</keyword>
<dbReference type="GO" id="GO:0009881">
    <property type="term" value="F:photoreceptor activity"/>
    <property type="evidence" value="ECO:0007669"/>
    <property type="project" value="UniProtKB-KW"/>
</dbReference>
<dbReference type="OrthoDB" id="5287260at2"/>
<evidence type="ECO:0000256" key="4">
    <source>
        <dbReference type="ARBA" id="ARBA00022543"/>
    </source>
</evidence>
<dbReference type="Pfam" id="PF00512">
    <property type="entry name" value="HisKA"/>
    <property type="match status" value="1"/>
</dbReference>